<evidence type="ECO:0000313" key="4">
    <source>
        <dbReference type="EMBL" id="KIN99855.1"/>
    </source>
</evidence>
<evidence type="ECO:0000256" key="3">
    <source>
        <dbReference type="SAM" id="Phobius"/>
    </source>
</evidence>
<dbReference type="AlphaFoldDB" id="A0A0C3NX03"/>
<keyword evidence="3" id="KW-0472">Membrane</keyword>
<dbReference type="HOGENOM" id="CLU_141191_0_0_1"/>
<dbReference type="InterPro" id="IPR027417">
    <property type="entry name" value="P-loop_NTPase"/>
</dbReference>
<dbReference type="PROSITE" id="PS51219">
    <property type="entry name" value="DPCK"/>
    <property type="match status" value="1"/>
</dbReference>
<feature type="non-terminal residue" evidence="4">
    <location>
        <position position="1"/>
    </location>
</feature>
<accession>A0A0C3NX03</accession>
<keyword evidence="5" id="KW-1185">Reference proteome</keyword>
<dbReference type="InParanoid" id="A0A0C3NX03"/>
<reference evidence="4 5" key="1">
    <citation type="submission" date="2014-04" db="EMBL/GenBank/DDBJ databases">
        <authorList>
            <consortium name="DOE Joint Genome Institute"/>
            <person name="Kuo A."/>
            <person name="Kohler A."/>
            <person name="Costa M.D."/>
            <person name="Nagy L.G."/>
            <person name="Floudas D."/>
            <person name="Copeland A."/>
            <person name="Barry K.W."/>
            <person name="Cichocki N."/>
            <person name="Veneault-Fourrey C."/>
            <person name="LaButti K."/>
            <person name="Lindquist E.A."/>
            <person name="Lipzen A."/>
            <person name="Lundell T."/>
            <person name="Morin E."/>
            <person name="Murat C."/>
            <person name="Sun H."/>
            <person name="Tunlid A."/>
            <person name="Henrissat B."/>
            <person name="Grigoriev I.V."/>
            <person name="Hibbett D.S."/>
            <person name="Martin F."/>
            <person name="Nordberg H.P."/>
            <person name="Cantor M.N."/>
            <person name="Hua S.X."/>
        </authorList>
    </citation>
    <scope>NUCLEOTIDE SEQUENCE [LARGE SCALE GENOMIC DNA]</scope>
    <source>
        <strain evidence="4 5">Marx 270</strain>
    </source>
</reference>
<dbReference type="GO" id="GO:0005524">
    <property type="term" value="F:ATP binding"/>
    <property type="evidence" value="ECO:0007669"/>
    <property type="project" value="UniProtKB-KW"/>
</dbReference>
<evidence type="ECO:0000256" key="2">
    <source>
        <dbReference type="ARBA" id="ARBA00022840"/>
    </source>
</evidence>
<dbReference type="EMBL" id="KN832001">
    <property type="protein sequence ID" value="KIN99855.1"/>
    <property type="molecule type" value="Genomic_DNA"/>
</dbReference>
<feature type="transmembrane region" description="Helical" evidence="3">
    <location>
        <begin position="68"/>
        <end position="91"/>
    </location>
</feature>
<protein>
    <recommendedName>
        <fullName evidence="6">Dephospho-CoA kinase</fullName>
    </recommendedName>
</protein>
<dbReference type="Gene3D" id="3.40.50.300">
    <property type="entry name" value="P-loop containing nucleotide triphosphate hydrolases"/>
    <property type="match status" value="1"/>
</dbReference>
<dbReference type="InterPro" id="IPR001977">
    <property type="entry name" value="Depp_CoAkinase"/>
</dbReference>
<reference evidence="5" key="2">
    <citation type="submission" date="2015-01" db="EMBL/GenBank/DDBJ databases">
        <title>Evolutionary Origins and Diversification of the Mycorrhizal Mutualists.</title>
        <authorList>
            <consortium name="DOE Joint Genome Institute"/>
            <consortium name="Mycorrhizal Genomics Consortium"/>
            <person name="Kohler A."/>
            <person name="Kuo A."/>
            <person name="Nagy L.G."/>
            <person name="Floudas D."/>
            <person name="Copeland A."/>
            <person name="Barry K.W."/>
            <person name="Cichocki N."/>
            <person name="Veneault-Fourrey C."/>
            <person name="LaButti K."/>
            <person name="Lindquist E.A."/>
            <person name="Lipzen A."/>
            <person name="Lundell T."/>
            <person name="Morin E."/>
            <person name="Murat C."/>
            <person name="Riley R."/>
            <person name="Ohm R."/>
            <person name="Sun H."/>
            <person name="Tunlid A."/>
            <person name="Henrissat B."/>
            <person name="Grigoriev I.V."/>
            <person name="Hibbett D.S."/>
            <person name="Martin F."/>
        </authorList>
    </citation>
    <scope>NUCLEOTIDE SEQUENCE [LARGE SCALE GENOMIC DNA]</scope>
    <source>
        <strain evidence="5">Marx 270</strain>
    </source>
</reference>
<keyword evidence="3" id="KW-0812">Transmembrane</keyword>
<evidence type="ECO:0008006" key="6">
    <source>
        <dbReference type="Google" id="ProtNLM"/>
    </source>
</evidence>
<keyword evidence="2" id="KW-0067">ATP-binding</keyword>
<evidence type="ECO:0000256" key="1">
    <source>
        <dbReference type="ARBA" id="ARBA00022741"/>
    </source>
</evidence>
<keyword evidence="1" id="KW-0547">Nucleotide-binding</keyword>
<dbReference type="Proteomes" id="UP000054217">
    <property type="component" value="Unassembled WGS sequence"/>
</dbReference>
<keyword evidence="3" id="KW-1133">Transmembrane helix</keyword>
<sequence length="105" mass="11820">DLMSSCFMDRNKCTRAESEARLGSQLPISSKITYADIAIDNSGSYSGLEDQVRLCLNRLERMVGRTWVVSWLFPPFGLLSVAWTLLVRIVLHTKQTGEMGPRNGR</sequence>
<dbReference type="STRING" id="870435.A0A0C3NX03"/>
<gene>
    <name evidence="4" type="ORF">M404DRAFT_154148</name>
</gene>
<organism evidence="4 5">
    <name type="scientific">Pisolithus tinctorius Marx 270</name>
    <dbReference type="NCBI Taxonomy" id="870435"/>
    <lineage>
        <taxon>Eukaryota</taxon>
        <taxon>Fungi</taxon>
        <taxon>Dikarya</taxon>
        <taxon>Basidiomycota</taxon>
        <taxon>Agaricomycotina</taxon>
        <taxon>Agaricomycetes</taxon>
        <taxon>Agaricomycetidae</taxon>
        <taxon>Boletales</taxon>
        <taxon>Sclerodermatineae</taxon>
        <taxon>Pisolithaceae</taxon>
        <taxon>Pisolithus</taxon>
    </lineage>
</organism>
<evidence type="ECO:0000313" key="5">
    <source>
        <dbReference type="Proteomes" id="UP000054217"/>
    </source>
</evidence>
<dbReference type="GO" id="GO:0015937">
    <property type="term" value="P:coenzyme A biosynthetic process"/>
    <property type="evidence" value="ECO:0007669"/>
    <property type="project" value="InterPro"/>
</dbReference>
<dbReference type="GO" id="GO:0004140">
    <property type="term" value="F:dephospho-CoA kinase activity"/>
    <property type="evidence" value="ECO:0007669"/>
    <property type="project" value="InterPro"/>
</dbReference>
<proteinExistence type="predicted"/>
<dbReference type="OrthoDB" id="247245at2759"/>
<name>A0A0C3NX03_PISTI</name>